<feature type="region of interest" description="Disordered" evidence="1">
    <location>
        <begin position="57"/>
        <end position="85"/>
    </location>
</feature>
<sequence length="138" mass="15270">MVSGMEGQVEQVETDLTGVREDVRKLEGWFQEMRESLAKIEAQGRTVMAEASLSQTRSIGNQKVGSNVNLAREKDGKEISGTTTTSFRRRGSFRMDLQSETVTTVTAFHEEFEKVSASMKEASDGQSGVFLNGLKEEI</sequence>
<organism evidence="2 3">
    <name type="scientific">Solanum commersonii</name>
    <name type="common">Commerson's wild potato</name>
    <name type="synonym">Commerson's nightshade</name>
    <dbReference type="NCBI Taxonomy" id="4109"/>
    <lineage>
        <taxon>Eukaryota</taxon>
        <taxon>Viridiplantae</taxon>
        <taxon>Streptophyta</taxon>
        <taxon>Embryophyta</taxon>
        <taxon>Tracheophyta</taxon>
        <taxon>Spermatophyta</taxon>
        <taxon>Magnoliopsida</taxon>
        <taxon>eudicotyledons</taxon>
        <taxon>Gunneridae</taxon>
        <taxon>Pentapetalae</taxon>
        <taxon>asterids</taxon>
        <taxon>lamiids</taxon>
        <taxon>Solanales</taxon>
        <taxon>Solanaceae</taxon>
        <taxon>Solanoideae</taxon>
        <taxon>Solaneae</taxon>
        <taxon>Solanum</taxon>
    </lineage>
</organism>
<evidence type="ECO:0000313" key="3">
    <source>
        <dbReference type="Proteomes" id="UP000824120"/>
    </source>
</evidence>
<gene>
    <name evidence="2" type="ORF">H5410_004029</name>
</gene>
<feature type="compositionally biased region" description="Polar residues" evidence="1">
    <location>
        <begin position="57"/>
        <end position="69"/>
    </location>
</feature>
<accession>A0A9J6B6L7</accession>
<keyword evidence="3" id="KW-1185">Reference proteome</keyword>
<dbReference type="EMBL" id="JACXVP010000001">
    <property type="protein sequence ID" value="KAG5632312.1"/>
    <property type="molecule type" value="Genomic_DNA"/>
</dbReference>
<dbReference type="Proteomes" id="UP000824120">
    <property type="component" value="Chromosome 1"/>
</dbReference>
<reference evidence="2 3" key="1">
    <citation type="submission" date="2020-09" db="EMBL/GenBank/DDBJ databases">
        <title>De no assembly of potato wild relative species, Solanum commersonii.</title>
        <authorList>
            <person name="Cho K."/>
        </authorList>
    </citation>
    <scope>NUCLEOTIDE SEQUENCE [LARGE SCALE GENOMIC DNA]</scope>
    <source>
        <strain evidence="2">LZ3.2</strain>
        <tissue evidence="2">Leaf</tissue>
    </source>
</reference>
<comment type="caution">
    <text evidence="2">The sequence shown here is derived from an EMBL/GenBank/DDBJ whole genome shotgun (WGS) entry which is preliminary data.</text>
</comment>
<evidence type="ECO:0000256" key="1">
    <source>
        <dbReference type="SAM" id="MobiDB-lite"/>
    </source>
</evidence>
<dbReference type="OrthoDB" id="1933597at2759"/>
<evidence type="ECO:0000313" key="2">
    <source>
        <dbReference type="EMBL" id="KAG5632312.1"/>
    </source>
</evidence>
<protein>
    <submittedName>
        <fullName evidence="2">Uncharacterized protein</fullName>
    </submittedName>
</protein>
<proteinExistence type="predicted"/>
<dbReference type="AlphaFoldDB" id="A0A9J6B6L7"/>
<name>A0A9J6B6L7_SOLCO</name>